<dbReference type="RefSeq" id="WP_284306307.1">
    <property type="nucleotide sequence ID" value="NZ_BSPB01000001.1"/>
</dbReference>
<accession>A0ABQ6BYW2</accession>
<evidence type="ECO:0000313" key="2">
    <source>
        <dbReference type="EMBL" id="GLS12825.1"/>
    </source>
</evidence>
<organism evidence="2 3">
    <name type="scientific">Hydrogenophaga electricum</name>
    <dbReference type="NCBI Taxonomy" id="1230953"/>
    <lineage>
        <taxon>Bacteria</taxon>
        <taxon>Pseudomonadati</taxon>
        <taxon>Pseudomonadota</taxon>
        <taxon>Betaproteobacteria</taxon>
        <taxon>Burkholderiales</taxon>
        <taxon>Comamonadaceae</taxon>
        <taxon>Hydrogenophaga</taxon>
    </lineage>
</organism>
<gene>
    <name evidence="2" type="ORF">GCM10007935_02510</name>
</gene>
<protein>
    <submittedName>
        <fullName evidence="2">Carotenoid 1,2-hydratase</fullName>
    </submittedName>
</protein>
<dbReference type="InterPro" id="IPR006311">
    <property type="entry name" value="TAT_signal"/>
</dbReference>
<reference evidence="3" key="1">
    <citation type="journal article" date="2019" name="Int. J. Syst. Evol. Microbiol.">
        <title>The Global Catalogue of Microorganisms (GCM) 10K type strain sequencing project: providing services to taxonomists for standard genome sequencing and annotation.</title>
        <authorList>
            <consortium name="The Broad Institute Genomics Platform"/>
            <consortium name="The Broad Institute Genome Sequencing Center for Infectious Disease"/>
            <person name="Wu L."/>
            <person name="Ma J."/>
        </authorList>
    </citation>
    <scope>NUCLEOTIDE SEQUENCE [LARGE SCALE GENOMIC DNA]</scope>
    <source>
        <strain evidence="3">NBRC 109341</strain>
    </source>
</reference>
<dbReference type="SUPFAM" id="SSF159245">
    <property type="entry name" value="AttH-like"/>
    <property type="match status" value="1"/>
</dbReference>
<keyword evidence="3" id="KW-1185">Reference proteome</keyword>
<sequence length="367" mass="40476">MPIQRRHLLATALAAAPGLRSGPGWAETRTLAPRPLAFPRDHGSHHDTRTEWWYLTGHGQAGDGRLYGFQITFFRSRVDAAARLPGRLAARQLLFAHAAITDVGGARLWHDQRIARWNGEVPADTERGVFARETDTEVVLRDWHLRRRPDGGYEARIGGDEIGIELQATPRQPLLLQGDAGFSRKGPQPAQASFYVSHPQLAVQARLRLPGTRVAVRGSAWLDHEWSEALLHPDAMGWDWIGMNLGDGAALTAFRLRRADGSALWAGGSWRTAAGVLTVFGPDALAWTPRRRWTSPRTGADYPVAWRLDTPAGSFTVQSLVDAQELDSRASTGTVYWEGLSDLLDAQGRRTGRGYLEMTGYAGRLVL</sequence>
<evidence type="ECO:0000259" key="1">
    <source>
        <dbReference type="Pfam" id="PF07143"/>
    </source>
</evidence>
<dbReference type="Pfam" id="PF07143">
    <property type="entry name" value="CrtC"/>
    <property type="match status" value="1"/>
</dbReference>
<name>A0ABQ6BYW2_9BURK</name>
<proteinExistence type="predicted"/>
<feature type="domain" description="AttH" evidence="1">
    <location>
        <begin position="50"/>
        <end position="228"/>
    </location>
</feature>
<dbReference type="Proteomes" id="UP001156903">
    <property type="component" value="Unassembled WGS sequence"/>
</dbReference>
<dbReference type="Pfam" id="PF17186">
    <property type="entry name" value="Lipocalin_9"/>
    <property type="match status" value="1"/>
</dbReference>
<dbReference type="InterPro" id="IPR023374">
    <property type="entry name" value="AttH-like_dom_sf"/>
</dbReference>
<dbReference type="EMBL" id="BSPB01000001">
    <property type="protein sequence ID" value="GLS12825.1"/>
    <property type="molecule type" value="Genomic_DNA"/>
</dbReference>
<evidence type="ECO:0000313" key="3">
    <source>
        <dbReference type="Proteomes" id="UP001156903"/>
    </source>
</evidence>
<dbReference type="PANTHER" id="PTHR38591:SF1">
    <property type="entry name" value="BLL1000 PROTEIN"/>
    <property type="match status" value="1"/>
</dbReference>
<dbReference type="InterPro" id="IPR010791">
    <property type="entry name" value="AttH_dom"/>
</dbReference>
<dbReference type="PANTHER" id="PTHR38591">
    <property type="entry name" value="HYDROLASE"/>
    <property type="match status" value="1"/>
</dbReference>
<dbReference type="PROSITE" id="PS51318">
    <property type="entry name" value="TAT"/>
    <property type="match status" value="1"/>
</dbReference>
<comment type="caution">
    <text evidence="2">The sequence shown here is derived from an EMBL/GenBank/DDBJ whole genome shotgun (WGS) entry which is preliminary data.</text>
</comment>
<dbReference type="Gene3D" id="2.40.370.10">
    <property type="entry name" value="AttH-like domain"/>
    <property type="match status" value="2"/>
</dbReference>